<dbReference type="GO" id="GO:0035869">
    <property type="term" value="C:ciliary transition zone"/>
    <property type="evidence" value="ECO:0007669"/>
    <property type="project" value="TreeGrafter"/>
</dbReference>
<protein>
    <recommendedName>
        <fullName evidence="4">Ciliogenesis and planar polarity effector 1</fullName>
    </recommendedName>
</protein>
<keyword evidence="3" id="KW-1185">Reference proteome</keyword>
<evidence type="ECO:0000313" key="2">
    <source>
        <dbReference type="Ensembl" id="ENSATEP00000073443.1"/>
    </source>
</evidence>
<feature type="compositionally biased region" description="Basic and acidic residues" evidence="1">
    <location>
        <begin position="1939"/>
        <end position="1948"/>
    </location>
</feature>
<feature type="region of interest" description="Disordered" evidence="1">
    <location>
        <begin position="2174"/>
        <end position="2194"/>
    </location>
</feature>
<dbReference type="Ensembl" id="ENSATET00000048455.2">
    <property type="protein sequence ID" value="ENSATEP00000073443.1"/>
    <property type="gene ID" value="ENSATEG00000026464.2"/>
</dbReference>
<dbReference type="GeneID" id="113159480"/>
<feature type="region of interest" description="Disordered" evidence="1">
    <location>
        <begin position="1922"/>
        <end position="1965"/>
    </location>
</feature>
<dbReference type="InterPro" id="IPR036322">
    <property type="entry name" value="WD40_repeat_dom_sf"/>
</dbReference>
<feature type="region of interest" description="Disordered" evidence="1">
    <location>
        <begin position="3146"/>
        <end position="3165"/>
    </location>
</feature>
<organism evidence="2 3">
    <name type="scientific">Anabas testudineus</name>
    <name type="common">Climbing perch</name>
    <name type="synonym">Anthias testudineus</name>
    <dbReference type="NCBI Taxonomy" id="64144"/>
    <lineage>
        <taxon>Eukaryota</taxon>
        <taxon>Metazoa</taxon>
        <taxon>Chordata</taxon>
        <taxon>Craniata</taxon>
        <taxon>Vertebrata</taxon>
        <taxon>Euteleostomi</taxon>
        <taxon>Actinopterygii</taxon>
        <taxon>Neopterygii</taxon>
        <taxon>Teleostei</taxon>
        <taxon>Neoteleostei</taxon>
        <taxon>Acanthomorphata</taxon>
        <taxon>Anabantaria</taxon>
        <taxon>Anabantiformes</taxon>
        <taxon>Anabantoidei</taxon>
        <taxon>Anabantidae</taxon>
        <taxon>Anabas</taxon>
    </lineage>
</organism>
<reference evidence="2" key="2">
    <citation type="submission" date="2025-08" db="UniProtKB">
        <authorList>
            <consortium name="Ensembl"/>
        </authorList>
    </citation>
    <scope>IDENTIFICATION</scope>
</reference>
<feature type="region of interest" description="Disordered" evidence="1">
    <location>
        <begin position="1979"/>
        <end position="2063"/>
    </location>
</feature>
<evidence type="ECO:0000256" key="1">
    <source>
        <dbReference type="SAM" id="MobiDB-lite"/>
    </source>
</evidence>
<dbReference type="InterPro" id="IPR028236">
    <property type="entry name" value="CPLANE1"/>
</dbReference>
<reference evidence="2" key="3">
    <citation type="submission" date="2025-09" db="UniProtKB">
        <authorList>
            <consortium name="Ensembl"/>
        </authorList>
    </citation>
    <scope>IDENTIFICATION</scope>
</reference>
<dbReference type="Pfam" id="PF15392">
    <property type="entry name" value="Joubert"/>
    <property type="match status" value="1"/>
</dbReference>
<feature type="compositionally biased region" description="Polar residues" evidence="1">
    <location>
        <begin position="2321"/>
        <end position="2339"/>
    </location>
</feature>
<reference evidence="2 3" key="1">
    <citation type="submission" date="2021-04" db="EMBL/GenBank/DDBJ databases">
        <authorList>
            <consortium name="Wellcome Sanger Institute Data Sharing"/>
        </authorList>
    </citation>
    <scope>NUCLEOTIDE SEQUENCE [LARGE SCALE GENOMIC DNA]</scope>
</reference>
<feature type="compositionally biased region" description="Polar residues" evidence="1">
    <location>
        <begin position="2037"/>
        <end position="2063"/>
    </location>
</feature>
<dbReference type="PANTHER" id="PTHR14492:SF4">
    <property type="entry name" value="CILIOGENESIS AND PLANAR POLARITY EFFECTOR 1"/>
    <property type="match status" value="1"/>
</dbReference>
<sequence>MNLDECSRTADAVVLNMELKLEVVLSSSIKRKKPWPRFCWLGQEKESVFLLDDKRISEINMVSGHTKKRTPKLHPLLNSVVTMVSSHNGLWLCGLLVSGELFLWNRDKDLLKTAAAAPDVVKIITAVQGNATQLSLQVSGDGRRVLLVVKTGQVFLWECMDSRYLMGVRDGIVKGRWAHIQPLEETILPSSKDKEASYHTLFIRTESVGDACLSAFVFTSGKKLIITCLKIQWEEGHVREGSVGYSVQWASKTYPMSRLTPPCQPVKSRGALVPAFSPDGRLLAIVLNQRQPKATQVLFVSTLNFVSVSSGLGGCGSKRMGIPSKYVRSYWVGSVSWSPDSLFLACVLKRGSLLMLARLGGLLTLTTTGCNIDFGPAHFLPLHPLVTYRPTLSVAKGEASLSSSSLSVRDVLRQRYSVTWHPRLLYLIVSDGYMATVMRVLDKLSPTERLKSLLKDARKDLKKSCQILDKSQINVKAWLESVSGLNLDSSLEMFNPTITCGPNTTDSVMTAATDGSILPLFLQDQGTLGGTKELLEKVQTFFEDDSDLDGPPPGSHVEGDGRLEFASMFDTFHALDTHTDTRLISSPDNEKDFVETERKTYLLHCEVGKIQTKLLTAWAFGMSLGNTVEHRTHLMKQTLYFVVQFAALLHLIPIPMAHTGKKNTSVSPCLLHLLKALLTFLSWDSAHSDGPRCLGMMVDFCKRLVHLILSPLPESYQTGYHELSSQTLSTALFILQLVSDSLDHTYTFQQRTLWSSAEKESLSQPPHSWSSDVHYVPLLQNEKEDKLSSLHQAQPLPQRPSSRLFGVWQWVYKLSQQYMEKLKVFKGCDGYEEEQQRLSVIMSQIQTALQTTGERLEDGPTLLSYPGEHLFLCGLYPKSSDAWWSQICEETNKSCDRSVFQQTRLCLALLYSLLSEYRLREAQELGDNMAYLLLHRTRDQKNNMTCITDSVPCPWLLIDLHSDAACAVIQTLGRFMASYFTNQPLYILPPHNVAVLPPLHLPHAPSVGRLVPLSQQQVSRAIRQQHLSEVWTVEYAQDLLLLGGLLPETVWLAYHLRDWKTAVSLSLAYTIYCTDYFDFTRLKRRELHLPRGLEPERIFQSELECHLGNMFDSHDHRDKDEDKSFTDPLEGEDLDLLQVSIQEILKASVMARVNVMSSPLSSLLDTVKDLCSCLTVLVPSGLYLPSPPLYCPQPSPNTQDPVRTPGQFAEVISRHKVSGVLQRLLLLLRCAHCCHPAAQWYISHLRRARHLLYKIKKKYPYPSAAEEEKAFPEGLMKFVTHSGFFRRGPNKDGHLDPDTIQTIICFRELCGLCWMLHVRDQLSITCRKYQVAKQKGRDEQIPSDSEAISTCVDALHWACRFLPFSRFLNAEEILQDLLLSLVSELPPVSLVADTLVQAFLEEEESVRVSLREKYNSLLQKLRQCNVLEGEKEEVMMILIQDKRRQRRKHLGRLQRHLAPLVLHIWEKEEEEEDRGSKNGMAMLKQLSLGTSVSTSTLTDCGLPPLCSDGDSEAISLEQHCRPMISKKSKKVNNRKHAKKTAVKPDSVTQHKTHPGDSKGNEQPSLPVVGTWEFELEDEEYLNFLELFLSYVLEKDGVDVGDSSSELPLLKSYSSQLRERELHSLTFDVLTTVHRRQRDGSHPGRKHCSNDPPVFRAGCCYKPIKQETTPEPLTSSVWSEAPVSKNSLSASSLPGLRTARQNGLFGLPQQNNVSTAQRIKGGNYGSGPIQSAFAMGKPTENRMFGSLTSVEAVMELQQGLDPKLEAQFPELGRLLEWMVRWSERRVLLGHHGKRKKERGEGVGVKTNEGVVIRVKASAPAILTSLSLLECRYTALLGTDRHSTHIQVPETQWTVSPVLQPVVNRNVERESSVDTGYPGSANTPIPGPITLQQGELSIGSHTDELPKLWTHLPSNPDQLAFDAQMRQTHSQRLSLDDLDVTPEKEGKSTDSEGLDVSSSVSHGNICTPETSLKLADLDYSENDEDMPSSISQHARSLQASPHPELQALSSPQPEASVHADLSHSTGVLLPNTPADPPNIHSQSSPAGAATDVSTAPNQPLPTETPQMQQRLGEDLFRLVQHINYMSLMDVLGASFSNLQFAQQRSSLAQSNTNSSNPNVPSSYATRFIPQPKVLPGQTTISVTTQTQGCVPSSGNSNPQFSKDVCMFADQPAVSEKTSSTGVQHHTSRKLHPTESAEGVNCQDMQPLSVQAESPEIQFRESRKMIPSSQGLLTTTNSHAIPTAPVVLPLSSSMQNNSAPQLLGLKLLQLDRPPLPQQSAPHGPVLQGPRMLHTQNPATLESHHYKPKHNHQGASSRVEEEKISGTSVPRGQRTYNNPHYLTSGSCYPQIQTSERTQRQQFNIFPPVLPLFTPEPTQNLHLLHFQPVPHRHITFPKVPIPSSSSQSTFIPAPMGQTPMIKLLHIESGPKMMLPLEAPSTHLAHLISMEELTSSVIRRQNAEDTRLQLLRVDPPIESTRMAFTSAVTNSSKRQKRREEKAGRTRTTEVKFSPNVSIIPAQEPKDVPENKEPAATEQNPPGQDIPIQLGSFGSLLTGQRLLDKAMSTSAELHVFASTRKRPPQCHDAFTNTDPTCSPTLVDKAVSASVIHNDPESQSSGNFHFFNGHPVQDTEETKEPHNVMDLGVRQFISVLDLEDQALSQDLPPSVSPEVLDSIDSSSPTSAQLHVLATSVIRSAAAVGVADPQPSVAIRQPVLKPTIHPDIPEESPSLSHAESNRDIEKVIPHDVADSFDSKISQALKTQSVGPHRASSTSSTAWFSSRLSELDTQLAALQKIADYLEKDFSNSRMLVNTIENLTPALASDAKSPTAVKKNVRLSVPQEAWAPQPDIFTGPNVSEKEEENQEEGHVAPKIKPLFHYSTSSYSHRAAHSSLHITPNKEDNLNGASGISNVCVDENLGQTGLSDTAEILDELVKEGYLSPTDLDFSKLTANCSSRLDEQHSTLVSQTSVLPEDERRELRIWMRRKQRERLAVYQKHRESLRERERKPFAMSGTVKSTSTNQMPIWRTREEKEKFKLLEQYNQRTNEACSLVSDFTTSPSILRSSSHTEGAPVPLTIRSTSAPPSGTTHSVSANNKRSLKFQSVETQPHLRPWTSEVQGWPSEDHRRRLGLHRPVTSLPRDRLSQVTRRGMVTDTKSHKKLHIATQNKGRHVGFQGKREINRGSSGGTAVGRGIQRKQTQGEMKEEENLWEPTSEMNRLLDLEESESDIVLAGLLDMQDDGLRASGSGIDLLDNLSVSASSTLSKIDWAAIERMVAEEED</sequence>
<dbReference type="RefSeq" id="XP_026211988.1">
    <property type="nucleotide sequence ID" value="XM_026356203.1"/>
</dbReference>
<feature type="compositionally biased region" description="Polar residues" evidence="1">
    <location>
        <begin position="3072"/>
        <end position="3087"/>
    </location>
</feature>
<feature type="region of interest" description="Disordered" evidence="1">
    <location>
        <begin position="3056"/>
        <end position="3087"/>
    </location>
</feature>
<dbReference type="PANTHER" id="PTHR14492">
    <property type="entry name" value="JBTS17"/>
    <property type="match status" value="1"/>
</dbReference>
<feature type="region of interest" description="Disordered" evidence="1">
    <location>
        <begin position="1525"/>
        <end position="1565"/>
    </location>
</feature>
<feature type="compositionally biased region" description="Basic and acidic residues" evidence="1">
    <location>
        <begin position="2491"/>
        <end position="2503"/>
    </location>
</feature>
<name>A0AAQ6IIR9_ANATE</name>
<feature type="compositionally biased region" description="Basic and acidic residues" evidence="1">
    <location>
        <begin position="2517"/>
        <end position="2528"/>
    </location>
</feature>
<feature type="compositionally biased region" description="Polar residues" evidence="1">
    <location>
        <begin position="1954"/>
        <end position="1965"/>
    </location>
</feature>
<dbReference type="CTD" id="65250"/>
<proteinExistence type="predicted"/>
<dbReference type="GeneTree" id="ENSGT00800000124150"/>
<feature type="region of interest" description="Disordered" evidence="1">
    <location>
        <begin position="2300"/>
        <end position="2339"/>
    </location>
</feature>
<evidence type="ECO:0000313" key="3">
    <source>
        <dbReference type="Proteomes" id="UP000265040"/>
    </source>
</evidence>
<feature type="compositionally biased region" description="Polar residues" evidence="1">
    <location>
        <begin position="2477"/>
        <end position="2486"/>
    </location>
</feature>
<feature type="compositionally biased region" description="Basic residues" evidence="1">
    <location>
        <begin position="1525"/>
        <end position="1541"/>
    </location>
</feature>
<feature type="region of interest" description="Disordered" evidence="1">
    <location>
        <begin position="3172"/>
        <end position="3202"/>
    </location>
</feature>
<dbReference type="Proteomes" id="UP000265040">
    <property type="component" value="Chromosome 12"/>
</dbReference>
<dbReference type="GO" id="GO:0060271">
    <property type="term" value="P:cilium assembly"/>
    <property type="evidence" value="ECO:0007669"/>
    <property type="project" value="TreeGrafter"/>
</dbReference>
<feature type="compositionally biased region" description="Polar residues" evidence="1">
    <location>
        <begin position="1986"/>
        <end position="1997"/>
    </location>
</feature>
<feature type="region of interest" description="Disordered" evidence="1">
    <location>
        <begin position="2477"/>
        <end position="2538"/>
    </location>
</feature>
<dbReference type="SUPFAM" id="SSF50978">
    <property type="entry name" value="WD40 repeat-like"/>
    <property type="match status" value="1"/>
</dbReference>
<accession>A0AAQ6IIR9</accession>
<evidence type="ECO:0008006" key="4">
    <source>
        <dbReference type="Google" id="ProtNLM"/>
    </source>
</evidence>